<protein>
    <submittedName>
        <fullName evidence="1">XRE family transcriptional regulator</fullName>
    </submittedName>
</protein>
<reference evidence="1 2" key="1">
    <citation type="submission" date="2020-05" db="EMBL/GenBank/DDBJ databases">
        <title>Description of Pedobacter foliorum sp. nov.</title>
        <authorList>
            <person name="Qi S."/>
            <person name="Carlier A."/>
            <person name="Cnockaert M."/>
            <person name="Vandamme P."/>
        </authorList>
    </citation>
    <scope>NUCLEOTIDE SEQUENCE [LARGE SCALE GENOMIC DNA]</scope>
    <source>
        <strain evidence="1 2">LMG 31300</strain>
    </source>
</reference>
<proteinExistence type="predicted"/>
<dbReference type="CDD" id="cd00093">
    <property type="entry name" value="HTH_XRE"/>
    <property type="match status" value="1"/>
</dbReference>
<comment type="caution">
    <text evidence="1">The sequence shown here is derived from an EMBL/GenBank/DDBJ whole genome shotgun (WGS) entry which is preliminary data.</text>
</comment>
<gene>
    <name evidence="1" type="ORF">HQN85_05095</name>
</gene>
<name>A0ABX2DB80_9SPHI</name>
<dbReference type="EMBL" id="JABMKV010000001">
    <property type="protein sequence ID" value="NQX31087.1"/>
    <property type="molecule type" value="Genomic_DNA"/>
</dbReference>
<evidence type="ECO:0000313" key="1">
    <source>
        <dbReference type="EMBL" id="NQX31087.1"/>
    </source>
</evidence>
<dbReference type="Proteomes" id="UP000762110">
    <property type="component" value="Unassembled WGS sequence"/>
</dbReference>
<sequence length="152" mass="17053">MNSIPGIEKLSMLLSSTEIEKLVKAAGRHSETSNMNFTILSVNEEGIEIEVTQGETKSGRYASETTLSTRTKDLFSKLLPKTKLRIYAQTFAPSPASTVTTAWLESKMQQKGVRIKQIAFDTGLDRESISDWVTGKRSMSQIVKAMFYFYLK</sequence>
<dbReference type="InterPro" id="IPR001387">
    <property type="entry name" value="Cro/C1-type_HTH"/>
</dbReference>
<dbReference type="SUPFAM" id="SSF47413">
    <property type="entry name" value="lambda repressor-like DNA-binding domains"/>
    <property type="match status" value="1"/>
</dbReference>
<organism evidence="1 2">
    <name type="scientific">Pedobacter boryungensis</name>
    <dbReference type="NCBI Taxonomy" id="869962"/>
    <lineage>
        <taxon>Bacteria</taxon>
        <taxon>Pseudomonadati</taxon>
        <taxon>Bacteroidota</taxon>
        <taxon>Sphingobacteriia</taxon>
        <taxon>Sphingobacteriales</taxon>
        <taxon>Sphingobacteriaceae</taxon>
        <taxon>Pedobacter</taxon>
    </lineage>
</organism>
<accession>A0ABX2DB80</accession>
<evidence type="ECO:0000313" key="2">
    <source>
        <dbReference type="Proteomes" id="UP000762110"/>
    </source>
</evidence>
<dbReference type="InterPro" id="IPR010982">
    <property type="entry name" value="Lambda_DNA-bd_dom_sf"/>
</dbReference>
<keyword evidence="2" id="KW-1185">Reference proteome</keyword>